<sequence>MATSREGQAAGVARLSLRRSKSFLDRALFRAITFVFLGCALNNVSLELLINSDLGIGNTITASQFVFISLFGLITHLQYRDGSLYLQERRSPIGFFFKTTSVFVIVSLINNVVFIFNISIPFHMLFRSCSLVVSMGLGLFVYKKQYTKHQIISCLLITTGVLVATLADSVVQSNCCDAPGVHLDSGRSPGTDHWKGILPWMLGVTLLLISLILSSILGHWQEWGYQQYGRYPQENMFYSHLFSLPFFLFLAPDIISRLPALITRSTDVYIPYLNIPLPYSLILAGNIVSQYICVRGVHDVTCLSTTLTCTFTLTIRKFVSLLISVVFLGNTLTLFHWIGAILVFAGTILYSLPRKLLMHDREKVE</sequence>
<feature type="transmembrane region" description="Helical" evidence="7">
    <location>
        <begin position="197"/>
        <end position="217"/>
    </location>
</feature>
<evidence type="ECO:0008006" key="9">
    <source>
        <dbReference type="Google" id="ProtNLM"/>
    </source>
</evidence>
<organism evidence="8">
    <name type="scientific">Spongospora subterranea</name>
    <dbReference type="NCBI Taxonomy" id="70186"/>
    <lineage>
        <taxon>Eukaryota</taxon>
        <taxon>Sar</taxon>
        <taxon>Rhizaria</taxon>
        <taxon>Endomyxa</taxon>
        <taxon>Phytomyxea</taxon>
        <taxon>Plasmodiophorida</taxon>
        <taxon>Plasmodiophoridae</taxon>
        <taxon>Spongospora</taxon>
    </lineage>
</organism>
<evidence type="ECO:0000256" key="3">
    <source>
        <dbReference type="ARBA" id="ARBA00022597"/>
    </source>
</evidence>
<evidence type="ECO:0000256" key="1">
    <source>
        <dbReference type="ARBA" id="ARBA00004127"/>
    </source>
</evidence>
<evidence type="ECO:0000256" key="2">
    <source>
        <dbReference type="ARBA" id="ARBA00022448"/>
    </source>
</evidence>
<protein>
    <recommendedName>
        <fullName evidence="9">Sugar phosphate transporter domain-containing protein</fullName>
    </recommendedName>
</protein>
<dbReference type="InterPro" id="IPR037185">
    <property type="entry name" value="EmrE-like"/>
</dbReference>
<dbReference type="GO" id="GO:0005462">
    <property type="term" value="F:UDP-N-acetylglucosamine transmembrane transporter activity"/>
    <property type="evidence" value="ECO:0007669"/>
    <property type="project" value="TreeGrafter"/>
</dbReference>
<keyword evidence="2" id="KW-0813">Transport</keyword>
<evidence type="ECO:0000256" key="6">
    <source>
        <dbReference type="ARBA" id="ARBA00023136"/>
    </source>
</evidence>
<feature type="transmembrane region" description="Helical" evidence="7">
    <location>
        <begin position="275"/>
        <end position="294"/>
    </location>
</feature>
<evidence type="ECO:0000256" key="4">
    <source>
        <dbReference type="ARBA" id="ARBA00022692"/>
    </source>
</evidence>
<feature type="transmembrane region" description="Helical" evidence="7">
    <location>
        <begin position="149"/>
        <end position="167"/>
    </location>
</feature>
<dbReference type="InterPro" id="IPR013657">
    <property type="entry name" value="SCL35B1-4/HUT1"/>
</dbReference>
<dbReference type="EMBL" id="HACM01000331">
    <property type="protein sequence ID" value="CRZ00773.1"/>
    <property type="molecule type" value="Transcribed_RNA"/>
</dbReference>
<feature type="transmembrane region" description="Helical" evidence="7">
    <location>
        <begin position="95"/>
        <end position="118"/>
    </location>
</feature>
<reference evidence="8" key="1">
    <citation type="submission" date="2015-04" db="EMBL/GenBank/DDBJ databases">
        <title>The genome sequence of the plant pathogenic Rhizarian Plasmodiophora brassicae reveals insights in its biotrophic life cycle and the origin of chitin synthesis.</title>
        <authorList>
            <person name="Schwelm A."/>
            <person name="Fogelqvist J."/>
            <person name="Knaust A."/>
            <person name="Julke S."/>
            <person name="Lilja T."/>
            <person name="Dhandapani V."/>
            <person name="Bonilla-Rosso G."/>
            <person name="Karlsson M."/>
            <person name="Shevchenko A."/>
            <person name="Choi S.R."/>
            <person name="Kim H.G."/>
            <person name="Park J.Y."/>
            <person name="Lim Y.P."/>
            <person name="Ludwig-Muller J."/>
            <person name="Dixelius C."/>
        </authorList>
    </citation>
    <scope>NUCLEOTIDE SEQUENCE</scope>
    <source>
        <tissue evidence="8">Potato root galls</tissue>
    </source>
</reference>
<feature type="transmembrane region" description="Helical" evidence="7">
    <location>
        <begin position="124"/>
        <end position="142"/>
    </location>
</feature>
<feature type="transmembrane region" description="Helical" evidence="7">
    <location>
        <begin position="237"/>
        <end position="255"/>
    </location>
</feature>
<evidence type="ECO:0000256" key="7">
    <source>
        <dbReference type="SAM" id="Phobius"/>
    </source>
</evidence>
<feature type="transmembrane region" description="Helical" evidence="7">
    <location>
        <begin position="27"/>
        <end position="50"/>
    </location>
</feature>
<keyword evidence="5 7" id="KW-1133">Transmembrane helix</keyword>
<dbReference type="AlphaFoldDB" id="A0A0H5QFE6"/>
<dbReference type="GO" id="GO:0005464">
    <property type="term" value="F:UDP-xylose transmembrane transporter activity"/>
    <property type="evidence" value="ECO:0007669"/>
    <property type="project" value="TreeGrafter"/>
</dbReference>
<accession>A0A0H5QFE6</accession>
<dbReference type="PANTHER" id="PTHR10778:SF4">
    <property type="entry name" value="NUCLEOTIDE SUGAR TRANSPORTER SLC35B4"/>
    <property type="match status" value="1"/>
</dbReference>
<proteinExistence type="predicted"/>
<dbReference type="GO" id="GO:0005789">
    <property type="term" value="C:endoplasmic reticulum membrane"/>
    <property type="evidence" value="ECO:0007669"/>
    <property type="project" value="TreeGrafter"/>
</dbReference>
<comment type="subcellular location">
    <subcellularLocation>
        <location evidence="1">Endomembrane system</location>
        <topology evidence="1">Multi-pass membrane protein</topology>
    </subcellularLocation>
</comment>
<name>A0A0H5QFE6_9EUKA</name>
<dbReference type="Pfam" id="PF08449">
    <property type="entry name" value="UAA"/>
    <property type="match status" value="1"/>
</dbReference>
<dbReference type="NCBIfam" id="TIGR00803">
    <property type="entry name" value="nst"/>
    <property type="match status" value="1"/>
</dbReference>
<evidence type="ECO:0000256" key="5">
    <source>
        <dbReference type="ARBA" id="ARBA00022989"/>
    </source>
</evidence>
<evidence type="ECO:0000313" key="8">
    <source>
        <dbReference type="EMBL" id="CRZ00773.1"/>
    </source>
</evidence>
<dbReference type="SUPFAM" id="SSF103481">
    <property type="entry name" value="Multidrug resistance efflux transporter EmrE"/>
    <property type="match status" value="1"/>
</dbReference>
<dbReference type="PANTHER" id="PTHR10778">
    <property type="entry name" value="SOLUTE CARRIER FAMILY 35 MEMBER B"/>
    <property type="match status" value="1"/>
</dbReference>
<keyword evidence="6 7" id="KW-0472">Membrane</keyword>
<dbReference type="GO" id="GO:0000139">
    <property type="term" value="C:Golgi membrane"/>
    <property type="evidence" value="ECO:0007669"/>
    <property type="project" value="TreeGrafter"/>
</dbReference>
<feature type="transmembrane region" description="Helical" evidence="7">
    <location>
        <begin position="56"/>
        <end position="74"/>
    </location>
</feature>
<keyword evidence="3" id="KW-0762">Sugar transport</keyword>
<keyword evidence="4 7" id="KW-0812">Transmembrane</keyword>